<dbReference type="AlphaFoldDB" id="A0AAV7JD98"/>
<evidence type="ECO:0000256" key="5">
    <source>
        <dbReference type="ARBA" id="ARBA00022989"/>
    </source>
</evidence>
<gene>
    <name evidence="10" type="ORF">LOD99_12832</name>
</gene>
<evidence type="ECO:0000256" key="7">
    <source>
        <dbReference type="RuleBase" id="RU361229"/>
    </source>
</evidence>
<dbReference type="InterPro" id="IPR057434">
    <property type="entry name" value="LMF1/2_N"/>
</dbReference>
<sequence length="655" mass="75525">MTEVFSPPALCPYNPLSDSRITNLPDYQFGAPPPVVWGNPFMSQLTYKTPSLPSPAPSVAKPIPYLLKPAPILPTPVDPKSFIWVLVGRIWVRAKKQPTPPSSPTVTLLANQLNNNVEIVKIYRERERELYSDMLLAFRNTFYPVNQHWLTRIVFLRCLAIVYTTAFLVALQQNPALIGSRGILPVNLYLNYVGQQLGKNESVWFRFIRVPTLLWFVEEHHIDFWLDAIAWSGVILSSVVLILGASNMIIMVTLWLLYHSLVNVGQIWYSFGWESQLLETGFLAIFLCPFLSLSQLPPHTPPSLIAILGNRWLIFRIMLGAGLIKIRGDQCWRDLTCMNYHYETQPVPNPLSYYMHQSPEIVHKMETMTNHIVELVSPWFLVLPRPLPAVSGIMQISFMFMIVLSGNLSFLNWLTMLPSIFCLNDGWFSFLFSKSTLDRVNQISSSKEFGWKSKLRSLLNFIFGLVIAYLSIPIVQNLFSSRQVMNTSFDAYRIVNTYGAFGSITKQRTEIIIEATWDNPSNRSAVWHEYEFHCKPGNTTRRPCTISPYHYRLDWLMWFAAFQNYQSNPWFVHLIGKLLSNDSTTRSLLASYPPLQGRPSYIRAKHYSYEFTQLGSSEAAEGHWWKRKFLRDYFPPVRLQDLAEAYKQMGWVMNS</sequence>
<feature type="transmembrane region" description="Helical" evidence="7">
    <location>
        <begin position="387"/>
        <end position="410"/>
    </location>
</feature>
<comment type="subcellular location">
    <subcellularLocation>
        <location evidence="1 7">Endoplasmic reticulum membrane</location>
        <topology evidence="1 7">Multi-pass membrane protein</topology>
    </subcellularLocation>
</comment>
<evidence type="ECO:0000313" key="10">
    <source>
        <dbReference type="EMBL" id="KAI6646711.1"/>
    </source>
</evidence>
<name>A0AAV7JD98_9METZ</name>
<comment type="caution">
    <text evidence="7">Lacks conserved residue(s) required for the propagation of feature annotation.</text>
</comment>
<organism evidence="10 11">
    <name type="scientific">Oopsacas minuta</name>
    <dbReference type="NCBI Taxonomy" id="111878"/>
    <lineage>
        <taxon>Eukaryota</taxon>
        <taxon>Metazoa</taxon>
        <taxon>Porifera</taxon>
        <taxon>Hexactinellida</taxon>
        <taxon>Hexasterophora</taxon>
        <taxon>Lyssacinosida</taxon>
        <taxon>Leucopsacidae</taxon>
        <taxon>Oopsacas</taxon>
    </lineage>
</organism>
<dbReference type="GO" id="GO:0051604">
    <property type="term" value="P:protein maturation"/>
    <property type="evidence" value="ECO:0007669"/>
    <property type="project" value="InterPro"/>
</dbReference>
<keyword evidence="11" id="KW-1185">Reference proteome</keyword>
<evidence type="ECO:0000259" key="8">
    <source>
        <dbReference type="Pfam" id="PF06762"/>
    </source>
</evidence>
<dbReference type="InterPro" id="IPR057433">
    <property type="entry name" value="LMF1/2_C"/>
</dbReference>
<comment type="similarity">
    <text evidence="2 7">Belongs to the lipase maturation factor family.</text>
</comment>
<dbReference type="PANTHER" id="PTHR14463:SF10">
    <property type="entry name" value="LIPASE MATURATION FACTOR 1"/>
    <property type="match status" value="1"/>
</dbReference>
<evidence type="ECO:0000256" key="2">
    <source>
        <dbReference type="ARBA" id="ARBA00005512"/>
    </source>
</evidence>
<feature type="transmembrane region" description="Helical" evidence="7">
    <location>
        <begin position="229"/>
        <end position="257"/>
    </location>
</feature>
<dbReference type="InterPro" id="IPR009613">
    <property type="entry name" value="LMF"/>
</dbReference>
<comment type="function">
    <text evidence="7">Involved in the maturation of specific proteins in the endoplasmic reticulum.</text>
</comment>
<protein>
    <recommendedName>
        <fullName evidence="7">Lipase maturation factor</fullName>
    </recommendedName>
</protein>
<accession>A0AAV7JD98</accession>
<evidence type="ECO:0000256" key="4">
    <source>
        <dbReference type="ARBA" id="ARBA00022824"/>
    </source>
</evidence>
<feature type="transmembrane region" description="Helical" evidence="7">
    <location>
        <begin position="458"/>
        <end position="479"/>
    </location>
</feature>
<dbReference type="Pfam" id="PF25179">
    <property type="entry name" value="LMF1_C"/>
    <property type="match status" value="1"/>
</dbReference>
<evidence type="ECO:0000256" key="3">
    <source>
        <dbReference type="ARBA" id="ARBA00022692"/>
    </source>
</evidence>
<feature type="domain" description="Lipase maturation factor 1/2 N-terminal" evidence="8">
    <location>
        <begin position="269"/>
        <end position="428"/>
    </location>
</feature>
<dbReference type="PANTHER" id="PTHR14463">
    <property type="entry name" value="LIPASE MATURATION FACTOR"/>
    <property type="match status" value="1"/>
</dbReference>
<feature type="transmembrane region" description="Helical" evidence="7">
    <location>
        <begin position="149"/>
        <end position="171"/>
    </location>
</feature>
<proteinExistence type="inferred from homology"/>
<evidence type="ECO:0000259" key="9">
    <source>
        <dbReference type="Pfam" id="PF25179"/>
    </source>
</evidence>
<keyword evidence="6 7" id="KW-0472">Membrane</keyword>
<feature type="domain" description="Lipase maturation factor 1/2 C-terminal" evidence="9">
    <location>
        <begin position="494"/>
        <end position="635"/>
    </location>
</feature>
<evidence type="ECO:0000313" key="11">
    <source>
        <dbReference type="Proteomes" id="UP001165289"/>
    </source>
</evidence>
<dbReference type="GO" id="GO:0005789">
    <property type="term" value="C:endoplasmic reticulum membrane"/>
    <property type="evidence" value="ECO:0007669"/>
    <property type="project" value="UniProtKB-SubCell"/>
</dbReference>
<dbReference type="Proteomes" id="UP001165289">
    <property type="component" value="Unassembled WGS sequence"/>
</dbReference>
<reference evidence="10 11" key="1">
    <citation type="journal article" date="2023" name="BMC Biol.">
        <title>The compact genome of the sponge Oopsacas minuta (Hexactinellida) is lacking key metazoan core genes.</title>
        <authorList>
            <person name="Santini S."/>
            <person name="Schenkelaars Q."/>
            <person name="Jourda C."/>
            <person name="Duchesne M."/>
            <person name="Belahbib H."/>
            <person name="Rocher C."/>
            <person name="Selva M."/>
            <person name="Riesgo A."/>
            <person name="Vervoort M."/>
            <person name="Leys S.P."/>
            <person name="Kodjabachian L."/>
            <person name="Le Bivic A."/>
            <person name="Borchiellini C."/>
            <person name="Claverie J.M."/>
            <person name="Renard E."/>
        </authorList>
    </citation>
    <scope>NUCLEOTIDE SEQUENCE [LARGE SCALE GENOMIC DNA]</scope>
    <source>
        <strain evidence="10">SPO-2</strain>
    </source>
</reference>
<keyword evidence="3 7" id="KW-0812">Transmembrane</keyword>
<comment type="caution">
    <text evidence="10">The sequence shown here is derived from an EMBL/GenBank/DDBJ whole genome shotgun (WGS) entry which is preliminary data.</text>
</comment>
<evidence type="ECO:0000256" key="6">
    <source>
        <dbReference type="ARBA" id="ARBA00023136"/>
    </source>
</evidence>
<keyword evidence="4 7" id="KW-0256">Endoplasmic reticulum</keyword>
<evidence type="ECO:0000256" key="1">
    <source>
        <dbReference type="ARBA" id="ARBA00004477"/>
    </source>
</evidence>
<keyword evidence="5 7" id="KW-1133">Transmembrane helix</keyword>
<dbReference type="EMBL" id="JAKMXF010000354">
    <property type="protein sequence ID" value="KAI6646711.1"/>
    <property type="molecule type" value="Genomic_DNA"/>
</dbReference>
<dbReference type="Pfam" id="PF06762">
    <property type="entry name" value="LMF1"/>
    <property type="match status" value="1"/>
</dbReference>